<dbReference type="Proteomes" id="UP000503129">
    <property type="component" value="Chromosome"/>
</dbReference>
<reference evidence="1 2" key="1">
    <citation type="submission" date="2018-06" db="EMBL/GenBank/DDBJ databases">
        <title>Comparative genomics of Brasilonema spp. strains.</title>
        <authorList>
            <person name="Alvarenga D.O."/>
            <person name="Fiore M.F."/>
            <person name="Varani A.M."/>
        </authorList>
    </citation>
    <scope>NUCLEOTIDE SEQUENCE [LARGE SCALE GENOMIC DNA]</scope>
    <source>
        <strain evidence="1 2">CENA114</strain>
    </source>
</reference>
<accession>A0A856MN00</accession>
<dbReference type="EMBL" id="CP030118">
    <property type="protein sequence ID" value="QDL10306.1"/>
    <property type="molecule type" value="Genomic_DNA"/>
</dbReference>
<dbReference type="AlphaFoldDB" id="A0A856MN00"/>
<proteinExistence type="predicted"/>
<sequence length="123" mass="13816">MADVNGTWLGTYWQQGIPTRFEVTLIQSGNTLTGRILDDSNLGEAQLAGEVVGRRISFIKRYFTTSPDPITYVGTISENEDYMQGQWSLKLWDSGPWEARRSGETLLADLQTRIQKKVSLSSV</sequence>
<dbReference type="KEGG" id="bsen:DP114_22540"/>
<evidence type="ECO:0000313" key="2">
    <source>
        <dbReference type="Proteomes" id="UP000503129"/>
    </source>
</evidence>
<organism evidence="1 2">
    <name type="scientific">Brasilonema sennae CENA114</name>
    <dbReference type="NCBI Taxonomy" id="415709"/>
    <lineage>
        <taxon>Bacteria</taxon>
        <taxon>Bacillati</taxon>
        <taxon>Cyanobacteriota</taxon>
        <taxon>Cyanophyceae</taxon>
        <taxon>Nostocales</taxon>
        <taxon>Scytonemataceae</taxon>
        <taxon>Brasilonema</taxon>
        <taxon>Bromeliae group (in: Brasilonema)</taxon>
    </lineage>
</organism>
<evidence type="ECO:0000313" key="1">
    <source>
        <dbReference type="EMBL" id="QDL10306.1"/>
    </source>
</evidence>
<name>A0A856MN00_9CYAN</name>
<gene>
    <name evidence="1" type="ORF">DP114_22540</name>
</gene>
<dbReference type="RefSeq" id="WP_169263875.1">
    <property type="nucleotide sequence ID" value="NZ_CAWOXK010000001.1"/>
</dbReference>
<keyword evidence="2" id="KW-1185">Reference proteome</keyword>
<protein>
    <submittedName>
        <fullName evidence="1">Uncharacterized protein</fullName>
    </submittedName>
</protein>